<dbReference type="AlphaFoldDB" id="A0AAV5KW74"/>
<organism evidence="1 2">
    <name type="scientific">Rubroshorea leprosula</name>
    <dbReference type="NCBI Taxonomy" id="152421"/>
    <lineage>
        <taxon>Eukaryota</taxon>
        <taxon>Viridiplantae</taxon>
        <taxon>Streptophyta</taxon>
        <taxon>Embryophyta</taxon>
        <taxon>Tracheophyta</taxon>
        <taxon>Spermatophyta</taxon>
        <taxon>Magnoliopsida</taxon>
        <taxon>eudicotyledons</taxon>
        <taxon>Gunneridae</taxon>
        <taxon>Pentapetalae</taxon>
        <taxon>rosids</taxon>
        <taxon>malvids</taxon>
        <taxon>Malvales</taxon>
        <taxon>Dipterocarpaceae</taxon>
        <taxon>Rubroshorea</taxon>
    </lineage>
</organism>
<sequence length="33" mass="3840">MNSFFNVRVRIKVAVLSFFKILNSTGLEILRLL</sequence>
<dbReference type="Proteomes" id="UP001054252">
    <property type="component" value="Unassembled WGS sequence"/>
</dbReference>
<comment type="caution">
    <text evidence="1">The sequence shown here is derived from an EMBL/GenBank/DDBJ whole genome shotgun (WGS) entry which is preliminary data.</text>
</comment>
<proteinExistence type="predicted"/>
<reference evidence="1 2" key="1">
    <citation type="journal article" date="2021" name="Commun. Biol.">
        <title>The genome of Shorea leprosula (Dipterocarpaceae) highlights the ecological relevance of drought in aseasonal tropical rainforests.</title>
        <authorList>
            <person name="Ng K.K.S."/>
            <person name="Kobayashi M.J."/>
            <person name="Fawcett J.A."/>
            <person name="Hatakeyama M."/>
            <person name="Paape T."/>
            <person name="Ng C.H."/>
            <person name="Ang C.C."/>
            <person name="Tnah L.H."/>
            <person name="Lee C.T."/>
            <person name="Nishiyama T."/>
            <person name="Sese J."/>
            <person name="O'Brien M.J."/>
            <person name="Copetti D."/>
            <person name="Mohd Noor M.I."/>
            <person name="Ong R.C."/>
            <person name="Putra M."/>
            <person name="Sireger I.Z."/>
            <person name="Indrioko S."/>
            <person name="Kosugi Y."/>
            <person name="Izuno A."/>
            <person name="Isagi Y."/>
            <person name="Lee S.L."/>
            <person name="Shimizu K.K."/>
        </authorList>
    </citation>
    <scope>NUCLEOTIDE SEQUENCE [LARGE SCALE GENOMIC DNA]</scope>
    <source>
        <strain evidence="1">214</strain>
    </source>
</reference>
<name>A0AAV5KW74_9ROSI</name>
<keyword evidence="2" id="KW-1185">Reference proteome</keyword>
<evidence type="ECO:0000313" key="2">
    <source>
        <dbReference type="Proteomes" id="UP001054252"/>
    </source>
</evidence>
<dbReference type="EMBL" id="BPVZ01000080">
    <property type="protein sequence ID" value="GKV28798.1"/>
    <property type="molecule type" value="Genomic_DNA"/>
</dbReference>
<evidence type="ECO:0000313" key="1">
    <source>
        <dbReference type="EMBL" id="GKV28798.1"/>
    </source>
</evidence>
<accession>A0AAV5KW74</accession>
<protein>
    <submittedName>
        <fullName evidence="1">Uncharacterized protein</fullName>
    </submittedName>
</protein>
<gene>
    <name evidence="1" type="ORF">SLEP1_g37801</name>
</gene>